<gene>
    <name evidence="2" type="ORF">D9615_010698</name>
</gene>
<organism evidence="2 3">
    <name type="scientific">Tricholomella constricta</name>
    <dbReference type="NCBI Taxonomy" id="117010"/>
    <lineage>
        <taxon>Eukaryota</taxon>
        <taxon>Fungi</taxon>
        <taxon>Dikarya</taxon>
        <taxon>Basidiomycota</taxon>
        <taxon>Agaricomycotina</taxon>
        <taxon>Agaricomycetes</taxon>
        <taxon>Agaricomycetidae</taxon>
        <taxon>Agaricales</taxon>
        <taxon>Tricholomatineae</taxon>
        <taxon>Lyophyllaceae</taxon>
        <taxon>Tricholomella</taxon>
    </lineage>
</organism>
<protein>
    <submittedName>
        <fullName evidence="2">Uncharacterized protein</fullName>
    </submittedName>
</protein>
<feature type="compositionally biased region" description="Polar residues" evidence="1">
    <location>
        <begin position="8"/>
        <end position="24"/>
    </location>
</feature>
<comment type="caution">
    <text evidence="2">The sequence shown here is derived from an EMBL/GenBank/DDBJ whole genome shotgun (WGS) entry which is preliminary data.</text>
</comment>
<dbReference type="Proteomes" id="UP000565441">
    <property type="component" value="Unassembled WGS sequence"/>
</dbReference>
<accession>A0A8H5GJ46</accession>
<feature type="compositionally biased region" description="Polar residues" evidence="1">
    <location>
        <begin position="169"/>
        <end position="180"/>
    </location>
</feature>
<sequence>MSYETYDESSITRNLPSPNSTTFYPSLRPSSPPPPPASSSAATPKTGGVSPPSPPSLHPHPKCITPPHCTLPYLTRLAIHITTPITPAALIAPYTSTIAPSIAYLADPLIAYTHLGHPIAFVHLLGPLVSHSTPASQATTSASECGCLLNAVLCPIVLCLAFGPNPRQLSSTGDTNNESNPKPWPMPPEPEGDTALAAVFA</sequence>
<dbReference type="EMBL" id="JAACJP010000098">
    <property type="protein sequence ID" value="KAF5365867.1"/>
    <property type="molecule type" value="Genomic_DNA"/>
</dbReference>
<proteinExistence type="predicted"/>
<keyword evidence="3" id="KW-1185">Reference proteome</keyword>
<feature type="region of interest" description="Disordered" evidence="1">
    <location>
        <begin position="1"/>
        <end position="58"/>
    </location>
</feature>
<reference evidence="2 3" key="1">
    <citation type="journal article" date="2020" name="ISME J.">
        <title>Uncovering the hidden diversity of litter-decomposition mechanisms in mushroom-forming fungi.</title>
        <authorList>
            <person name="Floudas D."/>
            <person name="Bentzer J."/>
            <person name="Ahren D."/>
            <person name="Johansson T."/>
            <person name="Persson P."/>
            <person name="Tunlid A."/>
        </authorList>
    </citation>
    <scope>NUCLEOTIDE SEQUENCE [LARGE SCALE GENOMIC DNA]</scope>
    <source>
        <strain evidence="2 3">CBS 661.87</strain>
    </source>
</reference>
<dbReference type="AlphaFoldDB" id="A0A8H5GJ46"/>
<dbReference type="OrthoDB" id="79252at2759"/>
<name>A0A8H5GJ46_9AGAR</name>
<evidence type="ECO:0000256" key="1">
    <source>
        <dbReference type="SAM" id="MobiDB-lite"/>
    </source>
</evidence>
<evidence type="ECO:0000313" key="3">
    <source>
        <dbReference type="Proteomes" id="UP000565441"/>
    </source>
</evidence>
<feature type="region of interest" description="Disordered" evidence="1">
    <location>
        <begin position="169"/>
        <end position="193"/>
    </location>
</feature>
<evidence type="ECO:0000313" key="2">
    <source>
        <dbReference type="EMBL" id="KAF5365867.1"/>
    </source>
</evidence>